<dbReference type="PANTHER" id="PTHR37478:SF2">
    <property type="entry name" value="UPF0251 PROTEIN TK0562"/>
    <property type="match status" value="1"/>
</dbReference>
<dbReference type="Pfam" id="PF02001">
    <property type="entry name" value="DUF134"/>
    <property type="match status" value="1"/>
</dbReference>
<evidence type="ECO:0000256" key="1">
    <source>
        <dbReference type="ARBA" id="ARBA00009350"/>
    </source>
</evidence>
<accession>A0A2A2H1Z4</accession>
<name>A0A2A2H1Z4_METBR</name>
<sequence>MPRPRVFRKISKEPEIRCFKPEKENLELLEPIEITIDEFEAIRLRDYHDIQQKKSAEIMGISQPTFHRILTSARKKISKALIEGNTIIIIGGDYITDKKAYKCNVCGFKWSNPKKEYEKCPECESEDICLVIEDEELLPGTESSLLERRSYGGTGMGFGPPKLCKCPNCGYTSPKKRAIPCKNTLCPECGTPLCGEN</sequence>
<organism evidence="3 4">
    <name type="scientific">Methanobacterium bryantii</name>
    <dbReference type="NCBI Taxonomy" id="2161"/>
    <lineage>
        <taxon>Archaea</taxon>
        <taxon>Methanobacteriati</taxon>
        <taxon>Methanobacteriota</taxon>
        <taxon>Methanomada group</taxon>
        <taxon>Methanobacteria</taxon>
        <taxon>Methanobacteriales</taxon>
        <taxon>Methanobacteriaceae</taxon>
        <taxon>Methanobacterium</taxon>
    </lineage>
</organism>
<keyword evidence="4" id="KW-1185">Reference proteome</keyword>
<dbReference type="RefSeq" id="WP_069584528.1">
    <property type="nucleotide sequence ID" value="NZ_LMVM01000039.1"/>
</dbReference>
<comment type="similarity">
    <text evidence="1 2">Belongs to the UPF0251 family.</text>
</comment>
<dbReference type="PANTHER" id="PTHR37478">
    <property type="match status" value="1"/>
</dbReference>
<dbReference type="Proteomes" id="UP000217784">
    <property type="component" value="Unassembled WGS sequence"/>
</dbReference>
<dbReference type="SUPFAM" id="SSF88659">
    <property type="entry name" value="Sigma3 and sigma4 domains of RNA polymerase sigma factors"/>
    <property type="match status" value="1"/>
</dbReference>
<proteinExistence type="inferred from homology"/>
<dbReference type="InterPro" id="IPR036388">
    <property type="entry name" value="WH-like_DNA-bd_sf"/>
</dbReference>
<reference evidence="3 4" key="1">
    <citation type="journal article" date="2017" name="BMC Genomics">
        <title>Genomic analysis of methanogenic archaea reveals a shift towards energy conservation.</title>
        <authorList>
            <person name="Gilmore S.P."/>
            <person name="Henske J.K."/>
            <person name="Sexton J.A."/>
            <person name="Solomon K.V."/>
            <person name="Seppala S."/>
            <person name="Yoo J.I."/>
            <person name="Huyett L.M."/>
            <person name="Pressman A."/>
            <person name="Cogan J.Z."/>
            <person name="Kivenson V."/>
            <person name="Peng X."/>
            <person name="Tan Y."/>
            <person name="Valentine D.L."/>
            <person name="O'Malley M.A."/>
        </authorList>
    </citation>
    <scope>NUCLEOTIDE SEQUENCE [LARGE SCALE GENOMIC DNA]</scope>
    <source>
        <strain evidence="3 4">M.o.H.</strain>
    </source>
</reference>
<dbReference type="InterPro" id="IPR002852">
    <property type="entry name" value="UPF0251"/>
</dbReference>
<protein>
    <recommendedName>
        <fullName evidence="2">UPF0251 protein ASJ80_04810</fullName>
    </recommendedName>
</protein>
<comment type="caution">
    <text evidence="3">The sequence shown here is derived from an EMBL/GenBank/DDBJ whole genome shotgun (WGS) entry which is preliminary data.</text>
</comment>
<evidence type="ECO:0000313" key="4">
    <source>
        <dbReference type="Proteomes" id="UP000217784"/>
    </source>
</evidence>
<evidence type="ECO:0000256" key="2">
    <source>
        <dbReference type="HAMAP-Rule" id="MF_00674"/>
    </source>
</evidence>
<gene>
    <name evidence="3" type="ORF">ASJ80_04810</name>
</gene>
<evidence type="ECO:0000313" key="3">
    <source>
        <dbReference type="EMBL" id="PAV03350.1"/>
    </source>
</evidence>
<dbReference type="OrthoDB" id="74471at2157"/>
<dbReference type="HAMAP" id="MF_00674">
    <property type="entry name" value="UPF0251"/>
    <property type="match status" value="1"/>
</dbReference>
<dbReference type="InterPro" id="IPR013324">
    <property type="entry name" value="RNA_pol_sigma_r3/r4-like"/>
</dbReference>
<dbReference type="AlphaFoldDB" id="A0A2A2H1Z4"/>
<dbReference type="EMBL" id="LMVM01000039">
    <property type="protein sequence ID" value="PAV03350.1"/>
    <property type="molecule type" value="Genomic_DNA"/>
</dbReference>
<dbReference type="Gene3D" id="1.10.10.10">
    <property type="entry name" value="Winged helix-like DNA-binding domain superfamily/Winged helix DNA-binding domain"/>
    <property type="match status" value="1"/>
</dbReference>